<evidence type="ECO:0000313" key="5">
    <source>
        <dbReference type="Proteomes" id="UP001201980"/>
    </source>
</evidence>
<feature type="compositionally biased region" description="Low complexity" evidence="2">
    <location>
        <begin position="272"/>
        <end position="284"/>
    </location>
</feature>
<proteinExistence type="predicted"/>
<name>A0AAD5RKZ8_9PEZI</name>
<organism evidence="4 5">
    <name type="scientific">Zalerion maritima</name>
    <dbReference type="NCBI Taxonomy" id="339359"/>
    <lineage>
        <taxon>Eukaryota</taxon>
        <taxon>Fungi</taxon>
        <taxon>Dikarya</taxon>
        <taxon>Ascomycota</taxon>
        <taxon>Pezizomycotina</taxon>
        <taxon>Sordariomycetes</taxon>
        <taxon>Lulworthiomycetidae</taxon>
        <taxon>Lulworthiales</taxon>
        <taxon>Lulworthiaceae</taxon>
        <taxon>Zalerion</taxon>
    </lineage>
</organism>
<feature type="compositionally biased region" description="Low complexity" evidence="2">
    <location>
        <begin position="235"/>
        <end position="245"/>
    </location>
</feature>
<keyword evidence="5" id="KW-1185">Reference proteome</keyword>
<protein>
    <recommendedName>
        <fullName evidence="6">Endosomal spry domain-containing protein</fullName>
    </recommendedName>
</protein>
<feature type="compositionally biased region" description="Basic and acidic residues" evidence="2">
    <location>
        <begin position="443"/>
        <end position="465"/>
    </location>
</feature>
<evidence type="ECO:0000313" key="4">
    <source>
        <dbReference type="EMBL" id="KAJ2897244.1"/>
    </source>
</evidence>
<keyword evidence="3" id="KW-0812">Transmembrane</keyword>
<evidence type="ECO:0000256" key="3">
    <source>
        <dbReference type="SAM" id="Phobius"/>
    </source>
</evidence>
<feature type="compositionally biased region" description="Low complexity" evidence="2">
    <location>
        <begin position="432"/>
        <end position="441"/>
    </location>
</feature>
<reference evidence="4" key="1">
    <citation type="submission" date="2022-07" db="EMBL/GenBank/DDBJ databases">
        <title>Draft genome sequence of Zalerion maritima ATCC 34329, a (micro)plastics degrading marine fungus.</title>
        <authorList>
            <person name="Paco A."/>
            <person name="Goncalves M.F.M."/>
            <person name="Rocha-Santos T.A.P."/>
            <person name="Alves A."/>
        </authorList>
    </citation>
    <scope>NUCLEOTIDE SEQUENCE</scope>
    <source>
        <strain evidence="4">ATCC 34329</strain>
    </source>
</reference>
<comment type="caution">
    <text evidence="4">The sequence shown here is derived from an EMBL/GenBank/DDBJ whole genome shotgun (WGS) entry which is preliminary data.</text>
</comment>
<feature type="compositionally biased region" description="Polar residues" evidence="2">
    <location>
        <begin position="285"/>
        <end position="297"/>
    </location>
</feature>
<keyword evidence="3" id="KW-0472">Membrane</keyword>
<evidence type="ECO:0000256" key="2">
    <source>
        <dbReference type="SAM" id="MobiDB-lite"/>
    </source>
</evidence>
<feature type="compositionally biased region" description="Basic and acidic residues" evidence="2">
    <location>
        <begin position="322"/>
        <end position="342"/>
    </location>
</feature>
<sequence length="471" mass="51037">MPPPPHPDLDIRAMGPMAAGAILMARNEQAPTNAGAGGIDPADINNKAIFAIFGVIGAAFVFIGIWFFFWAKNGGFYFKEDDWDDYKSTVLRRKGPNGTLLSGATATTRLGGGSVYKDVDENDHQDDDAATTVSGLTGITGITPGASDIGGREHHRKRKEIREEKRRAKQFEKERRKVAKKIGRHVGEDGVLVDEEAEEEAKKHLRNYRHEHAARVGGLNIESEGSTWDGSTNPSDSVVSSDLLSNQQPTPTKETPKGSKQKKTASQSEVSGTTGCYTEATGTTNSMTEVTDWASQSPTKTPTKPPRAAGGIRKVYSTADRNNAREQERVRAEARRLQEKGRAASSRDFSYQRADLPKLEAPPGSAMTPVTEESQSMLGSETQGSRVHWQDQDDNDGLASEVGTEIGTKTYAHPIPELATSSVSGGPGSASGAGSSTVSSSYVDERRKQRRAERGERGDRSSGYKREKRRV</sequence>
<dbReference type="Proteomes" id="UP001201980">
    <property type="component" value="Unassembled WGS sequence"/>
</dbReference>
<feature type="compositionally biased region" description="Polar residues" evidence="2">
    <location>
        <begin position="371"/>
        <end position="385"/>
    </location>
</feature>
<gene>
    <name evidence="4" type="ORF">MKZ38_004846</name>
</gene>
<feature type="coiled-coil region" evidence="1">
    <location>
        <begin position="154"/>
        <end position="181"/>
    </location>
</feature>
<keyword evidence="1" id="KW-0175">Coiled coil</keyword>
<evidence type="ECO:0008006" key="6">
    <source>
        <dbReference type="Google" id="ProtNLM"/>
    </source>
</evidence>
<dbReference type="AlphaFoldDB" id="A0AAD5RKZ8"/>
<feature type="region of interest" description="Disordered" evidence="2">
    <location>
        <begin position="218"/>
        <end position="471"/>
    </location>
</feature>
<accession>A0AAD5RKZ8</accession>
<dbReference type="EMBL" id="JAKWBI020000286">
    <property type="protein sequence ID" value="KAJ2897244.1"/>
    <property type="molecule type" value="Genomic_DNA"/>
</dbReference>
<keyword evidence="3" id="KW-1133">Transmembrane helix</keyword>
<evidence type="ECO:0000256" key="1">
    <source>
        <dbReference type="SAM" id="Coils"/>
    </source>
</evidence>
<feature type="compositionally biased region" description="Polar residues" evidence="2">
    <location>
        <begin position="223"/>
        <end position="234"/>
    </location>
</feature>
<feature type="transmembrane region" description="Helical" evidence="3">
    <location>
        <begin position="48"/>
        <end position="69"/>
    </location>
</feature>